<dbReference type="Proteomes" id="UP001370100">
    <property type="component" value="Unassembled WGS sequence"/>
</dbReference>
<comment type="caution">
    <text evidence="2">The sequence shown here is derived from an EMBL/GenBank/DDBJ whole genome shotgun (WGS) entry which is preliminary data.</text>
</comment>
<evidence type="ECO:0000256" key="1">
    <source>
        <dbReference type="SAM" id="MobiDB-lite"/>
    </source>
</evidence>
<feature type="region of interest" description="Disordered" evidence="1">
    <location>
        <begin position="104"/>
        <end position="143"/>
    </location>
</feature>
<evidence type="ECO:0000313" key="3">
    <source>
        <dbReference type="Proteomes" id="UP001370100"/>
    </source>
</evidence>
<proteinExistence type="predicted"/>
<evidence type="ECO:0000313" key="2">
    <source>
        <dbReference type="EMBL" id="MEJ2888949.1"/>
    </source>
</evidence>
<name>A0ABU8N964_9PSEU</name>
<reference evidence="2 3" key="1">
    <citation type="submission" date="2024-03" db="EMBL/GenBank/DDBJ databases">
        <title>Actinomycetospora sp. OC33-EN06, a novel actinomycete isolated from wild orchid (Aerides multiflora).</title>
        <authorList>
            <person name="Suriyachadkun C."/>
        </authorList>
    </citation>
    <scope>NUCLEOTIDE SEQUENCE [LARGE SCALE GENOMIC DNA]</scope>
    <source>
        <strain evidence="2 3">OC33-EN06</strain>
    </source>
</reference>
<organism evidence="2 3">
    <name type="scientific">Actinomycetospora aeridis</name>
    <dbReference type="NCBI Taxonomy" id="3129231"/>
    <lineage>
        <taxon>Bacteria</taxon>
        <taxon>Bacillati</taxon>
        <taxon>Actinomycetota</taxon>
        <taxon>Actinomycetes</taxon>
        <taxon>Pseudonocardiales</taxon>
        <taxon>Pseudonocardiaceae</taxon>
        <taxon>Actinomycetospora</taxon>
    </lineage>
</organism>
<dbReference type="RefSeq" id="WP_337715982.1">
    <property type="nucleotide sequence ID" value="NZ_JBBEGL010000005.1"/>
</dbReference>
<protein>
    <submittedName>
        <fullName evidence="2">Uncharacterized protein</fullName>
    </submittedName>
</protein>
<dbReference type="EMBL" id="JBBEGL010000005">
    <property type="protein sequence ID" value="MEJ2888949.1"/>
    <property type="molecule type" value="Genomic_DNA"/>
</dbReference>
<sequence length="357" mass="39757">MGQPVMLKDLLRSRHWQSYSSFNREYDRAAKTIDDKLVGTGPSRAQLHRWQAGDLKGMPYPHHCQVLEVMFPGVPATAMFEPAARSDDDGGAVRLSEVVERSLDASSETTGWSAPVPTQRPTPSVGFPRPVSDHKEPEGSPASLARSLRLLGRRLRLSDEEVSQLAQLAGMPVDLELECTVDIDAEGWSTITYRFELLNLTANPIKRMHREQWFETTDGPLRIEPDPSADRKMSIQRIHDTANMSKFALVCSPAIEPGEIGTLAYSVRGGRFTHDHFWRQASPRHSRHFTLNIRHHGVDMLVGCSAVEDKVDGSQVSAIDDLVCDDEDGSAFMTVTRDYLQPGEAVTVRWEVARGDA</sequence>
<gene>
    <name evidence="2" type="ORF">WCD41_20990</name>
</gene>
<accession>A0ABU8N964</accession>
<keyword evidence="3" id="KW-1185">Reference proteome</keyword>